<dbReference type="SUPFAM" id="SSF52768">
    <property type="entry name" value="Arginase/deacetylase"/>
    <property type="match status" value="1"/>
</dbReference>
<comment type="caution">
    <text evidence="8">The sequence shown here is derived from an EMBL/GenBank/DDBJ whole genome shotgun (WGS) entry which is preliminary data.</text>
</comment>
<feature type="binding site" evidence="5">
    <location>
        <position position="113"/>
    </location>
    <ligand>
        <name>Mn(2+)</name>
        <dbReference type="ChEBI" id="CHEBI:29035"/>
        <label>1</label>
    </ligand>
</feature>
<reference evidence="8" key="1">
    <citation type="submission" date="2021-02" db="EMBL/GenBank/DDBJ databases">
        <title>Natronogracilivirga saccharolytica gen. nov. sp. nov. a new anaerobic, haloalkiliphilic carbohydrate-fermenting bacterium from soda lake and proposing of Cyclonatronumiaceae fam. nov. in the phylum Balneolaeota.</title>
        <authorList>
            <person name="Zhilina T.N."/>
            <person name="Sorokin D.Y."/>
            <person name="Zavarzina D.G."/>
            <person name="Toshchakov S.V."/>
            <person name="Kublanov I.V."/>
        </authorList>
    </citation>
    <scope>NUCLEOTIDE SEQUENCE</scope>
    <source>
        <strain evidence="8">Z-1702</strain>
    </source>
</reference>
<dbReference type="GO" id="GO:0008783">
    <property type="term" value="F:agmatinase activity"/>
    <property type="evidence" value="ECO:0007669"/>
    <property type="project" value="TreeGrafter"/>
</dbReference>
<dbReference type="RefSeq" id="WP_210510076.1">
    <property type="nucleotide sequence ID" value="NZ_JAFIDN010000002.1"/>
</dbReference>
<dbReference type="InterPro" id="IPR006035">
    <property type="entry name" value="Ureohydrolase"/>
</dbReference>
<evidence type="ECO:0000313" key="9">
    <source>
        <dbReference type="Proteomes" id="UP000673975"/>
    </source>
</evidence>
<sequence>MTVQDKDTRIGEILGTGSGDPSFVLAGCPVDEGVARNNGRPGAASAPRLIRDQLFRMTPPALNCDRFSAIVKNGRDLGDIPSDNMEAMQENLGRTIQPWLEKQRPVIIMGGGHETSYGHFLGYQHAGIAHVIMNLDAHTDVRPLKKGAGHSGSPFRQILGYPDTKCRRYHVAGLQPHAVSKSHLDYIKENDGKTFFKDETEISVIRELLEEAAYPLFVTLDMDAVDQSVAPGVSAPCADGISKSLLLQAAWHAGRNPNVTSIDIAEVNPAFDVDSQTVRLAALTIWKCIEGLASRF</sequence>
<evidence type="ECO:0000256" key="5">
    <source>
        <dbReference type="PIRSR" id="PIRSR036979-1"/>
    </source>
</evidence>
<dbReference type="PIRSF" id="PIRSF036979">
    <property type="entry name" value="Arginase"/>
    <property type="match status" value="1"/>
</dbReference>
<dbReference type="GO" id="GO:0046872">
    <property type="term" value="F:metal ion binding"/>
    <property type="evidence" value="ECO:0007669"/>
    <property type="project" value="UniProtKB-KW"/>
</dbReference>
<dbReference type="PROSITE" id="PS51409">
    <property type="entry name" value="ARGINASE_2"/>
    <property type="match status" value="1"/>
</dbReference>
<feature type="binding site" evidence="5">
    <location>
        <position position="138"/>
    </location>
    <ligand>
        <name>Mn(2+)</name>
        <dbReference type="ChEBI" id="CHEBI:29035"/>
        <label>1</label>
    </ligand>
</feature>
<gene>
    <name evidence="8" type="ORF">NATSA_02310</name>
</gene>
<evidence type="ECO:0000256" key="1">
    <source>
        <dbReference type="ARBA" id="ARBA00022723"/>
    </source>
</evidence>
<dbReference type="Gene3D" id="3.40.800.10">
    <property type="entry name" value="Ureohydrolase domain"/>
    <property type="match status" value="1"/>
</dbReference>
<dbReference type="AlphaFoldDB" id="A0A8J7S3U5"/>
<dbReference type="CDD" id="cd09988">
    <property type="entry name" value="Formimidoylglutamase"/>
    <property type="match status" value="1"/>
</dbReference>
<evidence type="ECO:0000256" key="4">
    <source>
        <dbReference type="ARBA" id="ARBA00023211"/>
    </source>
</evidence>
<dbReference type="Pfam" id="PF00491">
    <property type="entry name" value="Arginase"/>
    <property type="match status" value="1"/>
</dbReference>
<proteinExistence type="inferred from homology"/>
<dbReference type="EMBL" id="JAFIDN010000002">
    <property type="protein sequence ID" value="MBP3191488.1"/>
    <property type="molecule type" value="Genomic_DNA"/>
</dbReference>
<dbReference type="GO" id="GO:0006547">
    <property type="term" value="P:L-histidine metabolic process"/>
    <property type="evidence" value="ECO:0007669"/>
    <property type="project" value="UniProtKB-KW"/>
</dbReference>
<feature type="binding site" evidence="5">
    <location>
        <position position="221"/>
    </location>
    <ligand>
        <name>Mn(2+)</name>
        <dbReference type="ChEBI" id="CHEBI:29035"/>
        <label>1</label>
    </ligand>
</feature>
<evidence type="ECO:0000256" key="6">
    <source>
        <dbReference type="PROSITE-ProRule" id="PRU00742"/>
    </source>
</evidence>
<keyword evidence="2 7" id="KW-0378">Hydrolase</keyword>
<evidence type="ECO:0000256" key="7">
    <source>
        <dbReference type="RuleBase" id="RU003684"/>
    </source>
</evidence>
<evidence type="ECO:0000256" key="3">
    <source>
        <dbReference type="ARBA" id="ARBA00022808"/>
    </source>
</evidence>
<evidence type="ECO:0000256" key="2">
    <source>
        <dbReference type="ARBA" id="ARBA00022801"/>
    </source>
</evidence>
<dbReference type="GO" id="GO:0033389">
    <property type="term" value="P:putrescine biosynthetic process from arginine, via agmatine"/>
    <property type="evidence" value="ECO:0007669"/>
    <property type="project" value="TreeGrafter"/>
</dbReference>
<feature type="binding site" evidence="5">
    <location>
        <position position="140"/>
    </location>
    <ligand>
        <name>Mn(2+)</name>
        <dbReference type="ChEBI" id="CHEBI:29035"/>
        <label>1</label>
    </ligand>
</feature>
<keyword evidence="1 5" id="KW-0479">Metal-binding</keyword>
<dbReference type="PANTHER" id="PTHR11358:SF35">
    <property type="entry name" value="FORMIMIDOYLGLUTAMASE"/>
    <property type="match status" value="1"/>
</dbReference>
<keyword evidence="3" id="KW-0369">Histidine metabolism</keyword>
<comment type="similarity">
    <text evidence="6 7">Belongs to the arginase family.</text>
</comment>
<dbReference type="PROSITE" id="PS01053">
    <property type="entry name" value="ARGINASE_1"/>
    <property type="match status" value="1"/>
</dbReference>
<evidence type="ECO:0000313" key="8">
    <source>
        <dbReference type="EMBL" id="MBP3191488.1"/>
    </source>
</evidence>
<dbReference type="InterPro" id="IPR023696">
    <property type="entry name" value="Ureohydrolase_dom_sf"/>
</dbReference>
<organism evidence="8 9">
    <name type="scientific">Natronogracilivirga saccharolytica</name>
    <dbReference type="NCBI Taxonomy" id="2812953"/>
    <lineage>
        <taxon>Bacteria</taxon>
        <taxon>Pseudomonadati</taxon>
        <taxon>Balneolota</taxon>
        <taxon>Balneolia</taxon>
        <taxon>Balneolales</taxon>
        <taxon>Cyclonatronaceae</taxon>
        <taxon>Natronogracilivirga</taxon>
    </lineage>
</organism>
<name>A0A8J7S3U5_9BACT</name>
<protein>
    <submittedName>
        <fullName evidence="8">Formimidoylglutamase</fullName>
    </submittedName>
</protein>
<feature type="binding site" evidence="5">
    <location>
        <position position="223"/>
    </location>
    <ligand>
        <name>Mn(2+)</name>
        <dbReference type="ChEBI" id="CHEBI:29035"/>
        <label>1</label>
    </ligand>
</feature>
<feature type="binding site" evidence="5">
    <location>
        <position position="136"/>
    </location>
    <ligand>
        <name>Mn(2+)</name>
        <dbReference type="ChEBI" id="CHEBI:29035"/>
        <label>1</label>
    </ligand>
</feature>
<keyword evidence="4 5" id="KW-0464">Manganese</keyword>
<dbReference type="Proteomes" id="UP000673975">
    <property type="component" value="Unassembled WGS sequence"/>
</dbReference>
<dbReference type="PANTHER" id="PTHR11358">
    <property type="entry name" value="ARGINASE/AGMATINASE"/>
    <property type="match status" value="1"/>
</dbReference>
<keyword evidence="9" id="KW-1185">Reference proteome</keyword>
<comment type="cofactor">
    <cofactor evidence="5">
        <name>Mn(2+)</name>
        <dbReference type="ChEBI" id="CHEBI:29035"/>
    </cofactor>
    <text evidence="5">Binds 2 manganese ions per subunit.</text>
</comment>
<dbReference type="InterPro" id="IPR020855">
    <property type="entry name" value="Ureohydrolase_Mn_BS"/>
</dbReference>
<accession>A0A8J7S3U5</accession>